<name>A0A498GYK6_9EURY</name>
<dbReference type="GO" id="GO:0005975">
    <property type="term" value="P:carbohydrate metabolic process"/>
    <property type="evidence" value="ECO:0007669"/>
    <property type="project" value="InterPro"/>
</dbReference>
<evidence type="ECO:0000259" key="3">
    <source>
        <dbReference type="Pfam" id="PF03065"/>
    </source>
</evidence>
<feature type="domain" description="Glycoside hydrolase family 57 N-terminal" evidence="3">
    <location>
        <begin position="66"/>
        <end position="282"/>
    </location>
</feature>
<evidence type="ECO:0000313" key="5">
    <source>
        <dbReference type="Proteomes" id="UP000290932"/>
    </source>
</evidence>
<dbReference type="InterPro" id="IPR011330">
    <property type="entry name" value="Glyco_hydro/deAcase_b/a-brl"/>
</dbReference>
<dbReference type="AlphaFoldDB" id="A0A498GYK6"/>
<evidence type="ECO:0000256" key="2">
    <source>
        <dbReference type="ARBA" id="ARBA00023277"/>
    </source>
</evidence>
<dbReference type="Pfam" id="PF03065">
    <property type="entry name" value="Glyco_hydro_57"/>
    <property type="match status" value="1"/>
</dbReference>
<organism evidence="4 5">
    <name type="scientific">Methanoculleus taiwanensis</name>
    <dbReference type="NCBI Taxonomy" id="1550565"/>
    <lineage>
        <taxon>Archaea</taxon>
        <taxon>Methanobacteriati</taxon>
        <taxon>Methanobacteriota</taxon>
        <taxon>Stenosarchaea group</taxon>
        <taxon>Methanomicrobia</taxon>
        <taxon>Methanomicrobiales</taxon>
        <taxon>Methanomicrobiaceae</taxon>
        <taxon>Methanoculleus</taxon>
    </lineage>
</organism>
<comment type="similarity">
    <text evidence="1">Belongs to the glycosyl hydrolase 57 family.</text>
</comment>
<dbReference type="Proteomes" id="UP000290932">
    <property type="component" value="Unassembled WGS sequence"/>
</dbReference>
<gene>
    <name evidence="4" type="ORF">ABH15_10530</name>
</gene>
<keyword evidence="2" id="KW-0119">Carbohydrate metabolism</keyword>
<dbReference type="EMBL" id="LHQS01000003">
    <property type="protein sequence ID" value="RXE55224.1"/>
    <property type="molecule type" value="Genomic_DNA"/>
</dbReference>
<dbReference type="InterPro" id="IPR004300">
    <property type="entry name" value="Glyco_hydro_57_N"/>
</dbReference>
<dbReference type="SUPFAM" id="SSF88713">
    <property type="entry name" value="Glycoside hydrolase/deacetylase"/>
    <property type="match status" value="1"/>
</dbReference>
<proteinExistence type="inferred from homology"/>
<sequence>MRNGGAGVARVCFVFSMHHPYPVNTDFHPRSGDPEECSFDRDGRDRFLQLVAGAYLPAFEILQTWRDRGVPCSMSCSGTTVEQLERWAPEAYDLFRDCIAAGRTELIAGTYYQSVVGLFSDQDEFLEQVGMHLGLMETLGGEKPRIFDSAGVPLSPVMAASLRTTGMRGAYIEGRGATSAGMDPGFVYRYAGLPVLVKHCPLSDDITERLHHPGWDRYPLTPDTFAGWIASSPGDCIHLSIDLAAFRTRGGREHTLQEFMRSLPEALADHGITPTTPSVVVDALADTPGSADETWGDASSIWEKNMFQQSALDALECAGRWLPDKRIWRRLSATDHFHAMTMHSGGCGRAYRQVSQQEAFDSFTAFMRALSHLEEASLPAAASKDAARTLRSIPPEAAFHFSSKERSAGYSAYSLQELSDMLEFAPEEAIAYHRERDDFARWISDVIGDTRLGAIARDCTNRDELRTAIQNRIRESWDRLR</sequence>
<keyword evidence="5" id="KW-1185">Reference proteome</keyword>
<dbReference type="GO" id="GO:0003824">
    <property type="term" value="F:catalytic activity"/>
    <property type="evidence" value="ECO:0007669"/>
    <property type="project" value="InterPro"/>
</dbReference>
<accession>A0A498GYK6</accession>
<evidence type="ECO:0000313" key="4">
    <source>
        <dbReference type="EMBL" id="RXE55224.1"/>
    </source>
</evidence>
<evidence type="ECO:0000256" key="1">
    <source>
        <dbReference type="ARBA" id="ARBA00006821"/>
    </source>
</evidence>
<reference evidence="4 5" key="1">
    <citation type="journal article" date="2015" name="Int. J. Syst. Evol. Microbiol.">
        <title>Methanoculleus taiwanensis sp. nov., a methanogen isolated from deep marine sediment at the deformation front area near Taiwan.</title>
        <authorList>
            <person name="Weng C.Y."/>
            <person name="Chen S.C."/>
            <person name="Lai M.C."/>
            <person name="Wu S.Y."/>
            <person name="Lin S."/>
            <person name="Yang T.F."/>
            <person name="Chen P.C."/>
        </authorList>
    </citation>
    <scope>NUCLEOTIDE SEQUENCE [LARGE SCALE GENOMIC DNA]</scope>
    <source>
        <strain evidence="4 5">CYW4</strain>
    </source>
</reference>
<protein>
    <recommendedName>
        <fullName evidence="3">Glycoside hydrolase family 57 N-terminal domain-containing protein</fullName>
    </recommendedName>
</protein>
<comment type="caution">
    <text evidence="4">The sequence shown here is derived from an EMBL/GenBank/DDBJ whole genome shotgun (WGS) entry which is preliminary data.</text>
</comment>
<dbReference type="Gene3D" id="3.20.110.20">
    <property type="match status" value="1"/>
</dbReference>